<gene>
    <name evidence="2" type="ORF">IO89_18310</name>
</gene>
<dbReference type="OrthoDB" id="9779263at2"/>
<dbReference type="eggNOG" id="COG2068">
    <property type="taxonomic scope" value="Bacteria"/>
</dbReference>
<dbReference type="InterPro" id="IPR025877">
    <property type="entry name" value="MobA-like_NTP_Trfase"/>
</dbReference>
<name>A0A085B6J2_9FLAO</name>
<dbReference type="EMBL" id="JPLY01000008">
    <property type="protein sequence ID" value="KFC18087.1"/>
    <property type="molecule type" value="Genomic_DNA"/>
</dbReference>
<evidence type="ECO:0000313" key="3">
    <source>
        <dbReference type="Proteomes" id="UP000028623"/>
    </source>
</evidence>
<sequence length="198" mass="22298">MKNTGIILLAAGNSSRMGTAKQLLSYQGKTFLDRTIDTALEVFNQNHITLVLGADHNEIASKIENKNVKISINDDWQSGMASSIKVGLKTLIKQFPDIEHCFISVCDQPYLTSEIFTEMFQLKENSNKEIIAARYSDTIGVPALFSKKYFEVLMELSGEQGAKKIIQRNMEDVETFEFENGAIDIDTKVDYENLKSKE</sequence>
<accession>A0A085B6J2</accession>
<dbReference type="GO" id="GO:0016779">
    <property type="term" value="F:nucleotidyltransferase activity"/>
    <property type="evidence" value="ECO:0007669"/>
    <property type="project" value="UniProtKB-ARBA"/>
</dbReference>
<organism evidence="2 3">
    <name type="scientific">Epilithonimonas lactis</name>
    <dbReference type="NCBI Taxonomy" id="421072"/>
    <lineage>
        <taxon>Bacteria</taxon>
        <taxon>Pseudomonadati</taxon>
        <taxon>Bacteroidota</taxon>
        <taxon>Flavobacteriia</taxon>
        <taxon>Flavobacteriales</taxon>
        <taxon>Weeksellaceae</taxon>
        <taxon>Chryseobacterium group</taxon>
        <taxon>Epilithonimonas</taxon>
    </lineage>
</organism>
<dbReference type="Gene3D" id="3.90.550.10">
    <property type="entry name" value="Spore Coat Polysaccharide Biosynthesis Protein SpsA, Chain A"/>
    <property type="match status" value="1"/>
</dbReference>
<dbReference type="SUPFAM" id="SSF53448">
    <property type="entry name" value="Nucleotide-diphospho-sugar transferases"/>
    <property type="match status" value="1"/>
</dbReference>
<proteinExistence type="predicted"/>
<protein>
    <recommendedName>
        <fullName evidence="1">MobA-like NTP transferase domain-containing protein</fullName>
    </recommendedName>
</protein>
<reference evidence="2 3" key="1">
    <citation type="submission" date="2014-07" db="EMBL/GenBank/DDBJ databases">
        <title>Epilithonimonas lactis LMG 22401 Genome.</title>
        <authorList>
            <person name="Pipes S.E."/>
            <person name="Stropko S.J."/>
        </authorList>
    </citation>
    <scope>NUCLEOTIDE SEQUENCE [LARGE SCALE GENOMIC DNA]</scope>
    <source>
        <strain evidence="2 3">LMG 24401</strain>
    </source>
</reference>
<dbReference type="CDD" id="cd04182">
    <property type="entry name" value="GT_2_like_f"/>
    <property type="match status" value="1"/>
</dbReference>
<comment type="caution">
    <text evidence="2">The sequence shown here is derived from an EMBL/GenBank/DDBJ whole genome shotgun (WGS) entry which is preliminary data.</text>
</comment>
<evidence type="ECO:0000313" key="2">
    <source>
        <dbReference type="EMBL" id="KFC18087.1"/>
    </source>
</evidence>
<dbReference type="Proteomes" id="UP000028623">
    <property type="component" value="Unassembled WGS sequence"/>
</dbReference>
<dbReference type="PANTHER" id="PTHR43777">
    <property type="entry name" value="MOLYBDENUM COFACTOR CYTIDYLYLTRANSFERASE"/>
    <property type="match status" value="1"/>
</dbReference>
<evidence type="ECO:0000259" key="1">
    <source>
        <dbReference type="Pfam" id="PF12804"/>
    </source>
</evidence>
<dbReference type="Pfam" id="PF12804">
    <property type="entry name" value="NTP_transf_3"/>
    <property type="match status" value="1"/>
</dbReference>
<dbReference type="PANTHER" id="PTHR43777:SF1">
    <property type="entry name" value="MOLYBDENUM COFACTOR CYTIDYLYLTRANSFERASE"/>
    <property type="match status" value="1"/>
</dbReference>
<dbReference type="InterPro" id="IPR029044">
    <property type="entry name" value="Nucleotide-diphossugar_trans"/>
</dbReference>
<keyword evidence="3" id="KW-1185">Reference proteome</keyword>
<dbReference type="RefSeq" id="WP_034979034.1">
    <property type="nucleotide sequence ID" value="NZ_FOFI01000007.1"/>
</dbReference>
<feature type="domain" description="MobA-like NTP transferase" evidence="1">
    <location>
        <begin position="7"/>
        <end position="169"/>
    </location>
</feature>
<dbReference type="AlphaFoldDB" id="A0A085B6J2"/>
<dbReference type="STRING" id="421072.SAMN04488097_3974"/>